<sequence length="254" mass="25975">MEYLGSGNANFQTPGVNETNVGSGLVYVSTDSNGMNWTFGGQLQYILPSISLPAIGSISPTPDPFNGACTGNSGFSSIQTTITEPNSLPANFAIGPSGFFVEDRYQSDQMAFIGAAMPASPIDLSGLSGAAFLGVNMSGGEGTANQANLSAPQLVSASAAADGSGKSIRLVGGAFPSNDPTQTSVNTFNITLGTQDSVNNGYFPSATYLFTGPNSAGQNDPAYAIVTQVGGKYTIFVLAETGSGIESGWILFQQ</sequence>
<dbReference type="EMBL" id="QVQT01000002">
    <property type="protein sequence ID" value="RFU17724.1"/>
    <property type="molecule type" value="Genomic_DNA"/>
</dbReference>
<evidence type="ECO:0000313" key="2">
    <source>
        <dbReference type="Proteomes" id="UP000264702"/>
    </source>
</evidence>
<reference evidence="1 2" key="1">
    <citation type="submission" date="2018-08" db="EMBL/GenBank/DDBJ databases">
        <title>Acidipila sp. 4G-K13, an acidobacterium isolated from forest soil.</title>
        <authorList>
            <person name="Gao Z.-H."/>
            <person name="Qiu L.-H."/>
        </authorList>
    </citation>
    <scope>NUCLEOTIDE SEQUENCE [LARGE SCALE GENOMIC DNA]</scope>
    <source>
        <strain evidence="1 2">4G-K13</strain>
    </source>
</reference>
<organism evidence="1 2">
    <name type="scientific">Paracidobacterium acidisoli</name>
    <dbReference type="NCBI Taxonomy" id="2303751"/>
    <lineage>
        <taxon>Bacteria</taxon>
        <taxon>Pseudomonadati</taxon>
        <taxon>Acidobacteriota</taxon>
        <taxon>Terriglobia</taxon>
        <taxon>Terriglobales</taxon>
        <taxon>Acidobacteriaceae</taxon>
        <taxon>Paracidobacterium</taxon>
    </lineage>
</organism>
<accession>A0A372IS45</accession>
<name>A0A372IS45_9BACT</name>
<dbReference type="Proteomes" id="UP000264702">
    <property type="component" value="Unassembled WGS sequence"/>
</dbReference>
<keyword evidence="2" id="KW-1185">Reference proteome</keyword>
<proteinExistence type="predicted"/>
<protein>
    <submittedName>
        <fullName evidence="1">Uncharacterized protein</fullName>
    </submittedName>
</protein>
<gene>
    <name evidence="1" type="ORF">D0Y96_06265</name>
</gene>
<dbReference type="AlphaFoldDB" id="A0A372IS45"/>
<evidence type="ECO:0000313" key="1">
    <source>
        <dbReference type="EMBL" id="RFU17724.1"/>
    </source>
</evidence>
<comment type="caution">
    <text evidence="1">The sequence shown here is derived from an EMBL/GenBank/DDBJ whole genome shotgun (WGS) entry which is preliminary data.</text>
</comment>